<dbReference type="SMART" id="SM00612">
    <property type="entry name" value="Kelch"/>
    <property type="match status" value="2"/>
</dbReference>
<dbReference type="PANTHER" id="PTHR46407:SF3">
    <property type="entry name" value="OS02G0208700 PROTEIN"/>
    <property type="match status" value="1"/>
</dbReference>
<dbReference type="OrthoDB" id="191037at2759"/>
<organism evidence="2 3">
    <name type="scientific">Rhododendron simsii</name>
    <name type="common">Sims's rhododendron</name>
    <dbReference type="NCBI Taxonomy" id="118357"/>
    <lineage>
        <taxon>Eukaryota</taxon>
        <taxon>Viridiplantae</taxon>
        <taxon>Streptophyta</taxon>
        <taxon>Embryophyta</taxon>
        <taxon>Tracheophyta</taxon>
        <taxon>Spermatophyta</taxon>
        <taxon>Magnoliopsida</taxon>
        <taxon>eudicotyledons</taxon>
        <taxon>Gunneridae</taxon>
        <taxon>Pentapetalae</taxon>
        <taxon>asterids</taxon>
        <taxon>Ericales</taxon>
        <taxon>Ericaceae</taxon>
        <taxon>Ericoideae</taxon>
        <taxon>Rhodoreae</taxon>
        <taxon>Rhododendron</taxon>
    </lineage>
</organism>
<gene>
    <name evidence="2" type="ORF">RHSIM_Rhsim12G0196900</name>
</gene>
<dbReference type="GO" id="GO:2000762">
    <property type="term" value="P:regulation of phenylpropanoid metabolic process"/>
    <property type="evidence" value="ECO:0007669"/>
    <property type="project" value="InterPro"/>
</dbReference>
<sequence>MYSFMELLPCLPNDVALECLIHIPLDQISVAASVCEGWKAEIELPEFCRSQKQARLARSVIVVAQAWIYPTRTAHFAMFSRSPFYRLAIASQILGIGLSNRRCYGFQTGYQGFATCFSTKYMAKAQEECKGVFHQCKFHVINGYRTEMRGLFQRDAQAFDVVTWQWDSVQDNFLEAATCSIDDLCGGGRSLLWFLNSLMELIPGLPNNVALECLIRIPFDQISVGASVCKGWKAEIELPEFCRSRKQAGLARSVIVVAQAWIYPTRTAHLAMLSGPPFYRLSIYEPETGYWFELPPVPGFPDGIPMFCHVVGVGSELVVIGGYNPFSWQVSNSVFIYNFLSATWRCGTDMPGGRRLFSGCDSDSVQIVYVAGGHDEDKNALKSALAYDVVRDEWIRLPDMTKAREECKGVFHHGKFHIIGGYPTESQGSFQRDAQAFNVATWQWDPIQDDFLEAATCPTTCVEGGDSRLYTCHNNSVTVRDGAAWQVLAGLPAELCKVAFVTAWQGKLLVIGSGKSGGPHTAYVMDLKSYKWTKVAVPEEYSGHVQSGCCLEI</sequence>
<dbReference type="Pfam" id="PF01344">
    <property type="entry name" value="Kelch_1"/>
    <property type="match status" value="2"/>
</dbReference>
<dbReference type="Proteomes" id="UP000626092">
    <property type="component" value="Unassembled WGS sequence"/>
</dbReference>
<dbReference type="InterPro" id="IPR015915">
    <property type="entry name" value="Kelch-typ_b-propeller"/>
</dbReference>
<evidence type="ECO:0000259" key="1">
    <source>
        <dbReference type="Pfam" id="PF00646"/>
    </source>
</evidence>
<proteinExistence type="predicted"/>
<keyword evidence="3" id="KW-1185">Reference proteome</keyword>
<dbReference type="PANTHER" id="PTHR46407">
    <property type="entry name" value="OS02G0208700 PROTEIN"/>
    <property type="match status" value="1"/>
</dbReference>
<dbReference type="InterPro" id="IPR001810">
    <property type="entry name" value="F-box_dom"/>
</dbReference>
<dbReference type="SUPFAM" id="SSF117281">
    <property type="entry name" value="Kelch motif"/>
    <property type="match status" value="1"/>
</dbReference>
<dbReference type="InterPro" id="IPR006652">
    <property type="entry name" value="Kelch_1"/>
</dbReference>
<feature type="domain" description="F-box" evidence="1">
    <location>
        <begin position="8"/>
        <end position="47"/>
    </location>
</feature>
<reference evidence="2" key="1">
    <citation type="submission" date="2019-11" db="EMBL/GenBank/DDBJ databases">
        <authorList>
            <person name="Liu Y."/>
            <person name="Hou J."/>
            <person name="Li T.-Q."/>
            <person name="Guan C.-H."/>
            <person name="Wu X."/>
            <person name="Wu H.-Z."/>
            <person name="Ling F."/>
            <person name="Zhang R."/>
            <person name="Shi X.-G."/>
            <person name="Ren J.-P."/>
            <person name="Chen E.-F."/>
            <person name="Sun J.-M."/>
        </authorList>
    </citation>
    <scope>NUCLEOTIDE SEQUENCE</scope>
    <source>
        <strain evidence="2">Adult_tree_wgs_1</strain>
        <tissue evidence="2">Leaves</tissue>
    </source>
</reference>
<comment type="caution">
    <text evidence="2">The sequence shown here is derived from an EMBL/GenBank/DDBJ whole genome shotgun (WGS) entry which is preliminary data.</text>
</comment>
<dbReference type="Pfam" id="PF00646">
    <property type="entry name" value="F-box"/>
    <property type="match status" value="1"/>
</dbReference>
<dbReference type="CDD" id="cd22152">
    <property type="entry name" value="F-box_AtAFR-like"/>
    <property type="match status" value="1"/>
</dbReference>
<protein>
    <recommendedName>
        <fullName evidence="1">F-box domain-containing protein</fullName>
    </recommendedName>
</protein>
<dbReference type="EMBL" id="WJXA01000012">
    <property type="protein sequence ID" value="KAF7123487.1"/>
    <property type="molecule type" value="Genomic_DNA"/>
</dbReference>
<dbReference type="Gene3D" id="2.120.10.80">
    <property type="entry name" value="Kelch-type beta propeller"/>
    <property type="match status" value="1"/>
</dbReference>
<dbReference type="InterPro" id="IPR044595">
    <property type="entry name" value="KMD1-4"/>
</dbReference>
<evidence type="ECO:0000313" key="2">
    <source>
        <dbReference type="EMBL" id="KAF7123487.1"/>
    </source>
</evidence>
<dbReference type="GO" id="GO:0080037">
    <property type="term" value="P:negative regulation of cytokinin-activated signaling pathway"/>
    <property type="evidence" value="ECO:0007669"/>
    <property type="project" value="InterPro"/>
</dbReference>
<evidence type="ECO:0000313" key="3">
    <source>
        <dbReference type="Proteomes" id="UP000626092"/>
    </source>
</evidence>
<accession>A0A834G1W3</accession>
<name>A0A834G1W3_RHOSS</name>
<dbReference type="AlphaFoldDB" id="A0A834G1W3"/>